<sequence length="177" mass="19868">MQSSKSSSKGNQATTSHRGHTRYKEKFQELREKYEQVNARREQYHHELALASAKIARLQAENDVLLDSLSAALPQNGPSINNYTTMPPHDMQPPPPEQYPRHHHQRMPSGPDSSRRTPLHQPSNGALSQREMLIDSHPSQTNGVVNGSTNGTPRRMPLAQEDLDVEMNSNDRSDNAS</sequence>
<gene>
    <name evidence="2" type="ORF">HGRIS_005215</name>
</gene>
<evidence type="ECO:0000256" key="1">
    <source>
        <dbReference type="SAM" id="MobiDB-lite"/>
    </source>
</evidence>
<proteinExistence type="predicted"/>
<name>A0ABR3JEA6_9AGAR</name>
<protein>
    <recommendedName>
        <fullName evidence="4">BZIP domain-containing protein</fullName>
    </recommendedName>
</protein>
<organism evidence="2 3">
    <name type="scientific">Hohenbuehelia grisea</name>
    <dbReference type="NCBI Taxonomy" id="104357"/>
    <lineage>
        <taxon>Eukaryota</taxon>
        <taxon>Fungi</taxon>
        <taxon>Dikarya</taxon>
        <taxon>Basidiomycota</taxon>
        <taxon>Agaricomycotina</taxon>
        <taxon>Agaricomycetes</taxon>
        <taxon>Agaricomycetidae</taxon>
        <taxon>Agaricales</taxon>
        <taxon>Pleurotineae</taxon>
        <taxon>Pleurotaceae</taxon>
        <taxon>Hohenbuehelia</taxon>
    </lineage>
</organism>
<feature type="region of interest" description="Disordered" evidence="1">
    <location>
        <begin position="1"/>
        <end position="25"/>
    </location>
</feature>
<dbReference type="Proteomes" id="UP001556367">
    <property type="component" value="Unassembled WGS sequence"/>
</dbReference>
<feature type="region of interest" description="Disordered" evidence="1">
    <location>
        <begin position="72"/>
        <end position="177"/>
    </location>
</feature>
<keyword evidence="3" id="KW-1185">Reference proteome</keyword>
<evidence type="ECO:0008006" key="4">
    <source>
        <dbReference type="Google" id="ProtNLM"/>
    </source>
</evidence>
<dbReference type="EMBL" id="JASNQZ010000008">
    <property type="protein sequence ID" value="KAL0954065.1"/>
    <property type="molecule type" value="Genomic_DNA"/>
</dbReference>
<reference evidence="3" key="1">
    <citation type="submission" date="2024-06" db="EMBL/GenBank/DDBJ databases">
        <title>Multi-omics analyses provide insights into the biosynthesis of the anticancer antibiotic pleurotin in Hohenbuehelia grisea.</title>
        <authorList>
            <person name="Weaver J.A."/>
            <person name="Alberti F."/>
        </authorList>
    </citation>
    <scope>NUCLEOTIDE SEQUENCE [LARGE SCALE GENOMIC DNA]</scope>
    <source>
        <strain evidence="3">T-177</strain>
    </source>
</reference>
<feature type="compositionally biased region" description="Polar residues" evidence="1">
    <location>
        <begin position="137"/>
        <end position="152"/>
    </location>
</feature>
<feature type="compositionally biased region" description="Polar residues" evidence="1">
    <location>
        <begin position="1"/>
        <end position="16"/>
    </location>
</feature>
<feature type="compositionally biased region" description="Polar residues" evidence="1">
    <location>
        <begin position="76"/>
        <end position="85"/>
    </location>
</feature>
<accession>A0ABR3JEA6</accession>
<evidence type="ECO:0000313" key="2">
    <source>
        <dbReference type="EMBL" id="KAL0954065.1"/>
    </source>
</evidence>
<evidence type="ECO:0000313" key="3">
    <source>
        <dbReference type="Proteomes" id="UP001556367"/>
    </source>
</evidence>
<comment type="caution">
    <text evidence="2">The sequence shown here is derived from an EMBL/GenBank/DDBJ whole genome shotgun (WGS) entry which is preliminary data.</text>
</comment>